<gene>
    <name evidence="1" type="ORF">APY94_06945</name>
</gene>
<proteinExistence type="predicted"/>
<dbReference type="OrthoDB" id="91968at2157"/>
<accession>A0A117ITB5</accession>
<dbReference type="Proteomes" id="UP000053462">
    <property type="component" value="Unassembled WGS sequence"/>
</dbReference>
<comment type="caution">
    <text evidence="1">The sequence shown here is derived from an EMBL/GenBank/DDBJ whole genome shotgun (WGS) entry which is preliminary data.</text>
</comment>
<dbReference type="AlphaFoldDB" id="A0A117ITB5"/>
<reference evidence="1 2" key="1">
    <citation type="submission" date="2015-10" db="EMBL/GenBank/DDBJ databases">
        <title>Draft genome sequence of Thermococcus celericrescens strain DSM 17994.</title>
        <authorList>
            <person name="Hong S.-J."/>
            <person name="Park C.-E."/>
            <person name="Shin J.-H."/>
        </authorList>
    </citation>
    <scope>NUCLEOTIDE SEQUENCE [LARGE SCALE GENOMIC DNA]</scope>
    <source>
        <strain evidence="1 2">DSM 17994</strain>
    </source>
</reference>
<protein>
    <submittedName>
        <fullName evidence="1">Uncharacterized protein</fullName>
    </submittedName>
</protein>
<sequence length="216" mass="23888">MRPNTVRFNAASSVWIGPRIGGRGSKYYTSGWLFNTSRKFVPEKSVLSSELPLTPEEYRVELDVPGSGRIELPGYRLKNGVLFLYITPSYRFLFPSDVMTAGGLEDYAHVSLKPSENGFAGEIGLSLRKAGYAEVAIEGKMVEDIVFFDGEPGKFSYRFIDEPVLIISHEKVLGPPKLQKALNGLTIVSGHGKFVLRLRVGKAKEEMGFTVGFGME</sequence>
<evidence type="ECO:0000313" key="1">
    <source>
        <dbReference type="EMBL" id="KUH33247.1"/>
    </source>
</evidence>
<evidence type="ECO:0000313" key="2">
    <source>
        <dbReference type="Proteomes" id="UP000053462"/>
    </source>
</evidence>
<dbReference type="RefSeq" id="WP_058938941.1">
    <property type="nucleotide sequence ID" value="NZ_LLYW01000023.1"/>
</dbReference>
<keyword evidence="2" id="KW-1185">Reference proteome</keyword>
<name>A0A117ITB5_9EURY</name>
<dbReference type="EMBL" id="LLYW01000023">
    <property type="protein sequence ID" value="KUH33247.1"/>
    <property type="molecule type" value="Genomic_DNA"/>
</dbReference>
<organism evidence="1 2">
    <name type="scientific">Thermococcus celericrescens</name>
    <dbReference type="NCBI Taxonomy" id="227598"/>
    <lineage>
        <taxon>Archaea</taxon>
        <taxon>Methanobacteriati</taxon>
        <taxon>Methanobacteriota</taxon>
        <taxon>Thermococci</taxon>
        <taxon>Thermococcales</taxon>
        <taxon>Thermococcaceae</taxon>
        <taxon>Thermococcus</taxon>
    </lineage>
</organism>